<evidence type="ECO:0000259" key="3">
    <source>
        <dbReference type="PROSITE" id="PS51186"/>
    </source>
</evidence>
<dbReference type="AlphaFoldDB" id="A0A1M5UT38"/>
<sequence>MDYEVENMRSEDWEKVKNIYLEGINTGIATFQNEVPTWETWDKGHLKIGRLVARSSDEVLGWVAIAPTSSRCCYEGVVEVSVYIRENYRGNGIGTSLLKKLIEQSEESGIWTLYCSIIKENYGSIEMHKKCGFREIGLRERIAKMPNGTWHDVVLLERRSNITGMI</sequence>
<protein>
    <submittedName>
        <fullName evidence="4">Phosphinothricin acetyltransferase</fullName>
    </submittedName>
</protein>
<dbReference type="GO" id="GO:0016747">
    <property type="term" value="F:acyltransferase activity, transferring groups other than amino-acyl groups"/>
    <property type="evidence" value="ECO:0007669"/>
    <property type="project" value="InterPro"/>
</dbReference>
<dbReference type="SUPFAM" id="SSF55729">
    <property type="entry name" value="Acyl-CoA N-acyltransferases (Nat)"/>
    <property type="match status" value="1"/>
</dbReference>
<reference evidence="4 5" key="1">
    <citation type="submission" date="2016-11" db="EMBL/GenBank/DDBJ databases">
        <authorList>
            <person name="Jaros S."/>
            <person name="Januszkiewicz K."/>
            <person name="Wedrychowicz H."/>
        </authorList>
    </citation>
    <scope>NUCLEOTIDE SEQUENCE [LARGE SCALE GENOMIC DNA]</scope>
    <source>
        <strain evidence="4 5">DSM 6191</strain>
    </source>
</reference>
<dbReference type="CDD" id="cd04301">
    <property type="entry name" value="NAT_SF"/>
    <property type="match status" value="1"/>
</dbReference>
<keyword evidence="2" id="KW-0012">Acyltransferase</keyword>
<feature type="domain" description="N-acetyltransferase" evidence="3">
    <location>
        <begin position="3"/>
        <end position="160"/>
    </location>
</feature>
<gene>
    <name evidence="4" type="ORF">SAMN02745941_00633</name>
</gene>
<dbReference type="Proteomes" id="UP000184241">
    <property type="component" value="Unassembled WGS sequence"/>
</dbReference>
<organism evidence="4 5">
    <name type="scientific">Clostridium intestinale DSM 6191</name>
    <dbReference type="NCBI Taxonomy" id="1121320"/>
    <lineage>
        <taxon>Bacteria</taxon>
        <taxon>Bacillati</taxon>
        <taxon>Bacillota</taxon>
        <taxon>Clostridia</taxon>
        <taxon>Eubacteriales</taxon>
        <taxon>Clostridiaceae</taxon>
        <taxon>Clostridium</taxon>
    </lineage>
</organism>
<dbReference type="RefSeq" id="WP_073016607.1">
    <property type="nucleotide sequence ID" value="NZ_FQXU01000003.1"/>
</dbReference>
<dbReference type="PANTHER" id="PTHR43072">
    <property type="entry name" value="N-ACETYLTRANSFERASE"/>
    <property type="match status" value="1"/>
</dbReference>
<accession>A0A1M5UT38</accession>
<evidence type="ECO:0000313" key="4">
    <source>
        <dbReference type="EMBL" id="SHH66104.1"/>
    </source>
</evidence>
<evidence type="ECO:0000256" key="2">
    <source>
        <dbReference type="ARBA" id="ARBA00023315"/>
    </source>
</evidence>
<dbReference type="EMBL" id="FQXU01000003">
    <property type="protein sequence ID" value="SHH66104.1"/>
    <property type="molecule type" value="Genomic_DNA"/>
</dbReference>
<dbReference type="PANTHER" id="PTHR43072:SF23">
    <property type="entry name" value="UPF0039 PROTEIN C11D3.02C"/>
    <property type="match status" value="1"/>
</dbReference>
<name>A0A1M5UT38_9CLOT</name>
<dbReference type="InterPro" id="IPR000182">
    <property type="entry name" value="GNAT_dom"/>
</dbReference>
<dbReference type="PROSITE" id="PS51186">
    <property type="entry name" value="GNAT"/>
    <property type="match status" value="1"/>
</dbReference>
<dbReference type="Pfam" id="PF00583">
    <property type="entry name" value="Acetyltransf_1"/>
    <property type="match status" value="1"/>
</dbReference>
<proteinExistence type="predicted"/>
<evidence type="ECO:0000256" key="1">
    <source>
        <dbReference type="ARBA" id="ARBA00022679"/>
    </source>
</evidence>
<evidence type="ECO:0000313" key="5">
    <source>
        <dbReference type="Proteomes" id="UP000184241"/>
    </source>
</evidence>
<dbReference type="InterPro" id="IPR016181">
    <property type="entry name" value="Acyl_CoA_acyltransferase"/>
</dbReference>
<dbReference type="Gene3D" id="3.40.630.30">
    <property type="match status" value="1"/>
</dbReference>
<keyword evidence="1 4" id="KW-0808">Transferase</keyword>